<accession>A0A7C2ZEP7</accession>
<evidence type="ECO:0000256" key="8">
    <source>
        <dbReference type="SAM" id="Phobius"/>
    </source>
</evidence>
<dbReference type="InterPro" id="IPR024791">
    <property type="entry name" value="Cyt_c/ubiquinol_Oxase_su3"/>
</dbReference>
<feature type="transmembrane region" description="Helical" evidence="8">
    <location>
        <begin position="152"/>
        <end position="172"/>
    </location>
</feature>
<evidence type="ECO:0000256" key="5">
    <source>
        <dbReference type="ARBA" id="ARBA00022989"/>
    </source>
</evidence>
<dbReference type="Pfam" id="PF00510">
    <property type="entry name" value="COX3"/>
    <property type="match status" value="1"/>
</dbReference>
<dbReference type="InterPro" id="IPR000298">
    <property type="entry name" value="Cyt_c_oxidase-like_su3"/>
</dbReference>
<reference evidence="10" key="1">
    <citation type="journal article" date="2020" name="mSystems">
        <title>Genome- and Community-Level Interaction Insights into Carbon Utilization and Element Cycling Functions of Hydrothermarchaeota in Hydrothermal Sediment.</title>
        <authorList>
            <person name="Zhou Z."/>
            <person name="Liu Y."/>
            <person name="Xu W."/>
            <person name="Pan J."/>
            <person name="Luo Z.H."/>
            <person name="Li M."/>
        </authorList>
    </citation>
    <scope>NUCLEOTIDE SEQUENCE [LARGE SCALE GENOMIC DNA]</scope>
    <source>
        <strain evidence="10">SpSt-132</strain>
    </source>
</reference>
<feature type="transmembrane region" description="Helical" evidence="8">
    <location>
        <begin position="192"/>
        <end position="220"/>
    </location>
</feature>
<dbReference type="SUPFAM" id="SSF81452">
    <property type="entry name" value="Cytochrome c oxidase subunit III-like"/>
    <property type="match status" value="1"/>
</dbReference>
<comment type="subcellular location">
    <subcellularLocation>
        <location evidence="1 7">Cell membrane</location>
        <topology evidence="1 7">Multi-pass membrane protein</topology>
    </subcellularLocation>
</comment>
<gene>
    <name evidence="10" type="ORF">ENO47_05415</name>
</gene>
<dbReference type="AlphaFoldDB" id="A0A7C2ZEP7"/>
<keyword evidence="3" id="KW-1003">Cell membrane</keyword>
<evidence type="ECO:0000256" key="3">
    <source>
        <dbReference type="ARBA" id="ARBA00022475"/>
    </source>
</evidence>
<comment type="similarity">
    <text evidence="2 7">Belongs to the cytochrome c oxidase subunit 3 family.</text>
</comment>
<dbReference type="Gene3D" id="1.20.120.80">
    <property type="entry name" value="Cytochrome c oxidase, subunit III, four-helix bundle"/>
    <property type="match status" value="1"/>
</dbReference>
<dbReference type="InterPro" id="IPR013833">
    <property type="entry name" value="Cyt_c_oxidase_su3_a-hlx"/>
</dbReference>
<dbReference type="InterPro" id="IPR035973">
    <property type="entry name" value="Cyt_c_oxidase_su3-like_sf"/>
</dbReference>
<sequence length="261" mass="29279">MAHQEVHHHHLGEHEYSYWPLPVGLAVLLVPLTFIALMVWQKPMLALIFGGVSLVLFVIGIAGWINEFFSKGHEEGLGMPAMMFFIVSEVVIFGTMFAGFYMARATHAEVWHQWVPKGINLTIPLILTFILWASSATIAIAEKLFEKGKNVVSALFVLLTMVLGLAFMAIHIKEWLHLWHEGFTLSSNMYGTGFYMLTGIHTSHIVVGLLTMLVALFLLLSGKANEHKGHTYIRAITLYWHFVDIMWLLVASSAYLIGSLA</sequence>
<evidence type="ECO:0000259" key="9">
    <source>
        <dbReference type="PROSITE" id="PS50253"/>
    </source>
</evidence>
<feature type="transmembrane region" description="Helical" evidence="8">
    <location>
        <begin position="77"/>
        <end position="101"/>
    </location>
</feature>
<feature type="transmembrane region" description="Helical" evidence="8">
    <location>
        <begin position="232"/>
        <end position="257"/>
    </location>
</feature>
<keyword evidence="5 8" id="KW-1133">Transmembrane helix</keyword>
<dbReference type="EMBL" id="DSFP01000047">
    <property type="protein sequence ID" value="HEW46090.1"/>
    <property type="molecule type" value="Genomic_DNA"/>
</dbReference>
<evidence type="ECO:0000256" key="6">
    <source>
        <dbReference type="ARBA" id="ARBA00023136"/>
    </source>
</evidence>
<dbReference type="PROSITE" id="PS50253">
    <property type="entry name" value="COX3"/>
    <property type="match status" value="1"/>
</dbReference>
<name>A0A7C2ZEP7_9AQUI</name>
<feature type="domain" description="Heme-copper oxidase subunit III family profile" evidence="9">
    <location>
        <begin position="7"/>
        <end position="259"/>
    </location>
</feature>
<comment type="caution">
    <text evidence="10">The sequence shown here is derived from an EMBL/GenBank/DDBJ whole genome shotgun (WGS) entry which is preliminary data.</text>
</comment>
<feature type="transmembrane region" description="Helical" evidence="8">
    <location>
        <begin position="46"/>
        <end position="65"/>
    </location>
</feature>
<evidence type="ECO:0000313" key="10">
    <source>
        <dbReference type="EMBL" id="HEW46090.1"/>
    </source>
</evidence>
<proteinExistence type="inferred from homology"/>
<keyword evidence="6 8" id="KW-0472">Membrane</keyword>
<organism evidence="10">
    <name type="scientific">Hydrogenobacter sp</name>
    <dbReference type="NCBI Taxonomy" id="2152829"/>
    <lineage>
        <taxon>Bacteria</taxon>
        <taxon>Pseudomonadati</taxon>
        <taxon>Aquificota</taxon>
        <taxon>Aquificia</taxon>
        <taxon>Aquificales</taxon>
        <taxon>Aquificaceae</taxon>
        <taxon>Hydrogenobacter</taxon>
    </lineage>
</organism>
<protein>
    <submittedName>
        <fullName evidence="10">Heme-copper oxidase subunit III</fullName>
    </submittedName>
</protein>
<dbReference type="PANTHER" id="PTHR11403:SF2">
    <property type="entry name" value="CYTOCHROME BO(3) UBIQUINOL OXIDASE SUBUNIT 3"/>
    <property type="match status" value="1"/>
</dbReference>
<evidence type="ECO:0000256" key="4">
    <source>
        <dbReference type="ARBA" id="ARBA00022692"/>
    </source>
</evidence>
<evidence type="ECO:0000256" key="2">
    <source>
        <dbReference type="ARBA" id="ARBA00010581"/>
    </source>
</evidence>
<dbReference type="GO" id="GO:0019646">
    <property type="term" value="P:aerobic electron transport chain"/>
    <property type="evidence" value="ECO:0007669"/>
    <property type="project" value="InterPro"/>
</dbReference>
<feature type="transmembrane region" description="Helical" evidence="8">
    <location>
        <begin position="21"/>
        <end position="40"/>
    </location>
</feature>
<evidence type="ECO:0000256" key="7">
    <source>
        <dbReference type="RuleBase" id="RU003376"/>
    </source>
</evidence>
<dbReference type="PANTHER" id="PTHR11403">
    <property type="entry name" value="CYTOCHROME C OXIDASE SUBUNIT III"/>
    <property type="match status" value="1"/>
</dbReference>
<evidence type="ECO:0000256" key="1">
    <source>
        <dbReference type="ARBA" id="ARBA00004651"/>
    </source>
</evidence>
<dbReference type="GO" id="GO:0005886">
    <property type="term" value="C:plasma membrane"/>
    <property type="evidence" value="ECO:0007669"/>
    <property type="project" value="UniProtKB-SubCell"/>
</dbReference>
<keyword evidence="4 7" id="KW-0812">Transmembrane</keyword>
<dbReference type="GO" id="GO:0004129">
    <property type="term" value="F:cytochrome-c oxidase activity"/>
    <property type="evidence" value="ECO:0007669"/>
    <property type="project" value="InterPro"/>
</dbReference>
<dbReference type="CDD" id="cd00386">
    <property type="entry name" value="Heme_Cu_Oxidase_III_like"/>
    <property type="match status" value="1"/>
</dbReference>